<reference evidence="1" key="1">
    <citation type="journal article" date="2013" name="Genome Biol.">
        <title>Reference genomes and transcriptomes of Nicotiana sylvestris and Nicotiana tomentosiformis.</title>
        <authorList>
            <person name="Sierro N."/>
            <person name="Battey J.N."/>
            <person name="Ouadi S."/>
            <person name="Bovet L."/>
            <person name="Goepfert S."/>
            <person name="Bakaher N."/>
            <person name="Peitsch M.C."/>
            <person name="Ivanov N.V."/>
        </authorList>
    </citation>
    <scope>NUCLEOTIDE SEQUENCE [LARGE SCALE GENOMIC DNA]</scope>
</reference>
<dbReference type="KEGG" id="nsy:104222965"/>
<reference evidence="2" key="2">
    <citation type="submission" date="2025-08" db="UniProtKB">
        <authorList>
            <consortium name="RefSeq"/>
        </authorList>
    </citation>
    <scope>IDENTIFICATION</scope>
    <source>
        <tissue evidence="2">Leaf</tissue>
    </source>
</reference>
<sequence>MGIREMRKWLLCWIVSSQIGLNRENKKCKLPKMLIKMQCSVPAIADKGRTQNISLWKMKCQSGQLYKNALLRLTSLNALIFFFGSIDIPL</sequence>
<dbReference type="RefSeq" id="XP_009772609.1">
    <property type="nucleotide sequence ID" value="XM_009774307.1"/>
</dbReference>
<keyword evidence="1" id="KW-1185">Reference proteome</keyword>
<protein>
    <submittedName>
        <fullName evidence="2">Uncharacterized protein LOC104222965 isoform X2</fullName>
    </submittedName>
</protein>
<dbReference type="Proteomes" id="UP000189701">
    <property type="component" value="Unplaced"/>
</dbReference>
<gene>
    <name evidence="2" type="primary">LOC104222965</name>
</gene>
<proteinExistence type="predicted"/>
<name>A0A1U7WD83_NICSY</name>
<evidence type="ECO:0000313" key="1">
    <source>
        <dbReference type="Proteomes" id="UP000189701"/>
    </source>
</evidence>
<organism evidence="1 2">
    <name type="scientific">Nicotiana sylvestris</name>
    <name type="common">Wood tobacco</name>
    <name type="synonym">South American tobacco</name>
    <dbReference type="NCBI Taxonomy" id="4096"/>
    <lineage>
        <taxon>Eukaryota</taxon>
        <taxon>Viridiplantae</taxon>
        <taxon>Streptophyta</taxon>
        <taxon>Embryophyta</taxon>
        <taxon>Tracheophyta</taxon>
        <taxon>Spermatophyta</taxon>
        <taxon>Magnoliopsida</taxon>
        <taxon>eudicotyledons</taxon>
        <taxon>Gunneridae</taxon>
        <taxon>Pentapetalae</taxon>
        <taxon>asterids</taxon>
        <taxon>lamiids</taxon>
        <taxon>Solanales</taxon>
        <taxon>Solanaceae</taxon>
        <taxon>Nicotianoideae</taxon>
        <taxon>Nicotianeae</taxon>
        <taxon>Nicotiana</taxon>
    </lineage>
</organism>
<dbReference type="AlphaFoldDB" id="A0A1U7WD83"/>
<accession>A0A1U7WD83</accession>
<evidence type="ECO:0000313" key="2">
    <source>
        <dbReference type="RefSeq" id="XP_009772609.1"/>
    </source>
</evidence>
<dbReference type="GeneID" id="104222965"/>